<dbReference type="GO" id="GO:0016740">
    <property type="term" value="F:transferase activity"/>
    <property type="evidence" value="ECO:0007669"/>
    <property type="project" value="UniProtKB-KW"/>
</dbReference>
<sequence length="210" mass="22297">MKILIIGCGGHSKVVKDIILSNEGYEIVGYLDDLYTGITIIDNLYFGGIEDAREIINNFNDIKLVIAIGNNKMRKKIFGILNQSIGIYATVIHKTAIISPHAHIGNGTVIMPNVVVNADTIIGNHTIINTGSIIEHDNIIDDFVHISPHATLTGSITIEEGAHIGASATIIPGVKIGNWSIVGAGSVVINDFPSNCTAVGIPAKVINVVN</sequence>
<dbReference type="Pfam" id="PF00132">
    <property type="entry name" value="Hexapep"/>
    <property type="match status" value="2"/>
</dbReference>
<evidence type="ECO:0000256" key="2">
    <source>
        <dbReference type="PIRSR" id="PIRSR620019-2"/>
    </source>
</evidence>
<evidence type="ECO:0000256" key="1">
    <source>
        <dbReference type="PIRSR" id="PIRSR620019-1"/>
    </source>
</evidence>
<dbReference type="PANTHER" id="PTHR43300">
    <property type="entry name" value="ACETYLTRANSFERASE"/>
    <property type="match status" value="1"/>
</dbReference>
<dbReference type="Proteomes" id="UP000194860">
    <property type="component" value="Unassembled WGS sequence"/>
</dbReference>
<evidence type="ECO:0000259" key="3">
    <source>
        <dbReference type="Pfam" id="PF17836"/>
    </source>
</evidence>
<gene>
    <name evidence="4" type="ORF">BK732_04445</name>
</gene>
<dbReference type="InterPro" id="IPR020019">
    <property type="entry name" value="AcTrfase_PglD-like"/>
</dbReference>
<feature type="domain" description="PglD N-terminal" evidence="3">
    <location>
        <begin position="2"/>
        <end position="78"/>
    </location>
</feature>
<dbReference type="AlphaFoldDB" id="A0A243ANJ6"/>
<comment type="caution">
    <text evidence="4">The sequence shown here is derived from an EMBL/GenBank/DDBJ whole genome shotgun (WGS) entry which is preliminary data.</text>
</comment>
<feature type="binding site" evidence="2">
    <location>
        <position position="145"/>
    </location>
    <ligand>
        <name>acetyl-CoA</name>
        <dbReference type="ChEBI" id="CHEBI:57288"/>
    </ligand>
</feature>
<name>A0A243ANJ6_BACTU</name>
<protein>
    <submittedName>
        <fullName evidence="4">Acetyltransferase</fullName>
    </submittedName>
</protein>
<dbReference type="InterPro" id="IPR011004">
    <property type="entry name" value="Trimer_LpxA-like_sf"/>
</dbReference>
<evidence type="ECO:0000313" key="4">
    <source>
        <dbReference type="EMBL" id="OTY28000.1"/>
    </source>
</evidence>
<dbReference type="Gene3D" id="2.160.10.10">
    <property type="entry name" value="Hexapeptide repeat proteins"/>
    <property type="match status" value="1"/>
</dbReference>
<feature type="site" description="Increases basicity of active site His" evidence="1">
    <location>
        <position position="137"/>
    </location>
</feature>
<reference evidence="4 5" key="1">
    <citation type="submission" date="2016-10" db="EMBL/GenBank/DDBJ databases">
        <title>Comparative genomics of Bacillus thuringiensis reveals a path to pathogens against multiple invertebrate hosts.</title>
        <authorList>
            <person name="Zheng J."/>
            <person name="Gao Q."/>
            <person name="Liu H."/>
            <person name="Peng D."/>
            <person name="Ruan L."/>
            <person name="Sun M."/>
        </authorList>
    </citation>
    <scope>NUCLEOTIDE SEQUENCE [LARGE SCALE GENOMIC DNA]</scope>
    <source>
        <strain evidence="4">BGSC 4BM1</strain>
    </source>
</reference>
<dbReference type="InterPro" id="IPR050179">
    <property type="entry name" value="Trans_hexapeptide_repeat"/>
</dbReference>
<accession>A0A243ANJ6</accession>
<dbReference type="CDD" id="cd03360">
    <property type="entry name" value="LbH_AT_putative"/>
    <property type="match status" value="1"/>
</dbReference>
<dbReference type="RefSeq" id="WP_088031100.1">
    <property type="nucleotide sequence ID" value="NZ_NFDG01000027.1"/>
</dbReference>
<dbReference type="SUPFAM" id="SSF51161">
    <property type="entry name" value="Trimeric LpxA-like enzymes"/>
    <property type="match status" value="1"/>
</dbReference>
<dbReference type="PANTHER" id="PTHR43300:SF7">
    <property type="entry name" value="UDP-N-ACETYLBACILLOSAMINE N-ACETYLTRANSFERASE"/>
    <property type="match status" value="1"/>
</dbReference>
<feature type="active site" description="Proton acceptor" evidence="1">
    <location>
        <position position="136"/>
    </location>
</feature>
<dbReference type="InterPro" id="IPR041561">
    <property type="entry name" value="PglD_N"/>
</dbReference>
<evidence type="ECO:0000313" key="5">
    <source>
        <dbReference type="Proteomes" id="UP000194860"/>
    </source>
</evidence>
<dbReference type="Gene3D" id="3.40.50.20">
    <property type="match status" value="1"/>
</dbReference>
<dbReference type="EMBL" id="NFDG01000027">
    <property type="protein sequence ID" value="OTY28000.1"/>
    <property type="molecule type" value="Genomic_DNA"/>
</dbReference>
<dbReference type="NCBIfam" id="TIGR03570">
    <property type="entry name" value="NeuD_NnaD"/>
    <property type="match status" value="1"/>
</dbReference>
<organism evidence="4 5">
    <name type="scientific">Bacillus thuringiensis serovar navarrensis</name>
    <dbReference type="NCBI Taxonomy" id="339658"/>
    <lineage>
        <taxon>Bacteria</taxon>
        <taxon>Bacillati</taxon>
        <taxon>Bacillota</taxon>
        <taxon>Bacilli</taxon>
        <taxon>Bacillales</taxon>
        <taxon>Bacillaceae</taxon>
        <taxon>Bacillus</taxon>
        <taxon>Bacillus cereus group</taxon>
    </lineage>
</organism>
<feature type="binding site" evidence="2">
    <location>
        <position position="69"/>
    </location>
    <ligand>
        <name>substrate</name>
    </ligand>
</feature>
<dbReference type="Pfam" id="PF17836">
    <property type="entry name" value="PglD_N"/>
    <property type="match status" value="1"/>
</dbReference>
<keyword evidence="4" id="KW-0808">Transferase</keyword>
<proteinExistence type="predicted"/>
<dbReference type="InterPro" id="IPR001451">
    <property type="entry name" value="Hexapep"/>
</dbReference>